<accession>A0ABU7P985</accession>
<dbReference type="InterPro" id="IPR005119">
    <property type="entry name" value="LysR_subst-bd"/>
</dbReference>
<dbReference type="PANTHER" id="PTHR30346">
    <property type="entry name" value="TRANSCRIPTIONAL DUAL REGULATOR HCAR-RELATED"/>
    <property type="match status" value="1"/>
</dbReference>
<dbReference type="SUPFAM" id="SSF53850">
    <property type="entry name" value="Periplasmic binding protein-like II"/>
    <property type="match status" value="1"/>
</dbReference>
<dbReference type="Pfam" id="PF03466">
    <property type="entry name" value="LysR_substrate"/>
    <property type="match status" value="1"/>
</dbReference>
<dbReference type="RefSeq" id="WP_330794303.1">
    <property type="nucleotide sequence ID" value="NZ_JAZEWV010000006.1"/>
</dbReference>
<comment type="similarity">
    <text evidence="1">Belongs to the LysR transcriptional regulatory family.</text>
</comment>
<evidence type="ECO:0000256" key="2">
    <source>
        <dbReference type="ARBA" id="ARBA00023015"/>
    </source>
</evidence>
<name>A0ABU7P985_9ACTN</name>
<comment type="caution">
    <text evidence="6">The sequence shown here is derived from an EMBL/GenBank/DDBJ whole genome shotgun (WGS) entry which is preliminary data.</text>
</comment>
<dbReference type="InterPro" id="IPR000847">
    <property type="entry name" value="LysR_HTH_N"/>
</dbReference>
<dbReference type="Gene3D" id="1.10.10.10">
    <property type="entry name" value="Winged helix-like DNA-binding domain superfamily/Winged helix DNA-binding domain"/>
    <property type="match status" value="1"/>
</dbReference>
<organism evidence="6 7">
    <name type="scientific">Actinacidiphila polyblastidii</name>
    <dbReference type="NCBI Taxonomy" id="3110430"/>
    <lineage>
        <taxon>Bacteria</taxon>
        <taxon>Bacillati</taxon>
        <taxon>Actinomycetota</taxon>
        <taxon>Actinomycetes</taxon>
        <taxon>Kitasatosporales</taxon>
        <taxon>Streptomycetaceae</taxon>
        <taxon>Actinacidiphila</taxon>
    </lineage>
</organism>
<dbReference type="Proteomes" id="UP001344658">
    <property type="component" value="Unassembled WGS sequence"/>
</dbReference>
<evidence type="ECO:0000256" key="3">
    <source>
        <dbReference type="ARBA" id="ARBA00023125"/>
    </source>
</evidence>
<dbReference type="InterPro" id="IPR036388">
    <property type="entry name" value="WH-like_DNA-bd_sf"/>
</dbReference>
<evidence type="ECO:0000313" key="6">
    <source>
        <dbReference type="EMBL" id="MEE4542371.1"/>
    </source>
</evidence>
<dbReference type="InterPro" id="IPR036390">
    <property type="entry name" value="WH_DNA-bd_sf"/>
</dbReference>
<evidence type="ECO:0000256" key="1">
    <source>
        <dbReference type="ARBA" id="ARBA00009437"/>
    </source>
</evidence>
<reference evidence="6 7" key="1">
    <citation type="submission" date="2023-12" db="EMBL/GenBank/DDBJ databases">
        <title>Streptomyces sp. V4-01.</title>
        <authorList>
            <person name="Somphong A."/>
            <person name="Phongsopitanun W."/>
        </authorList>
    </citation>
    <scope>NUCLEOTIDE SEQUENCE [LARGE SCALE GENOMIC DNA]</scope>
    <source>
        <strain evidence="6 7">V4-01</strain>
    </source>
</reference>
<dbReference type="SUPFAM" id="SSF46785">
    <property type="entry name" value="Winged helix' DNA-binding domain"/>
    <property type="match status" value="1"/>
</dbReference>
<keyword evidence="4" id="KW-0804">Transcription</keyword>
<gene>
    <name evidence="6" type="ORF">V2S66_10405</name>
</gene>
<dbReference type="Gene3D" id="3.40.190.10">
    <property type="entry name" value="Periplasmic binding protein-like II"/>
    <property type="match status" value="2"/>
</dbReference>
<keyword evidence="3" id="KW-0238">DNA-binding</keyword>
<dbReference type="PANTHER" id="PTHR30346:SF0">
    <property type="entry name" value="HCA OPERON TRANSCRIPTIONAL ACTIVATOR HCAR"/>
    <property type="match status" value="1"/>
</dbReference>
<sequence length="298" mass="31918">MERYEMETFLALADELHFGRTAVRLRVTTARVSQVIGKLERRVGAPLFERTSRSVALTPIGQRLHDDLRPAFDRLEAALAAAVAAGRGVSGTLRVGFVGAAAEQLMVRATDAFRLRHPGCEVAVREAPMDEALARLRADTLDVLIACLPLAGPDLANGPVLLSEPRMLAVPAGHAFAARGWVSVEDLARVEVLQAPCSLPDHWREPGSPRLTPGGLAIEAGRSAATFPEILAMVGAGLGVFPVGAHATRAYERSDVTFVPFHDTPPLDWGPVWRASRVNARIRAFAEAAAPAPRAVRA</sequence>
<dbReference type="EMBL" id="JAZEWV010000006">
    <property type="protein sequence ID" value="MEE4542371.1"/>
    <property type="molecule type" value="Genomic_DNA"/>
</dbReference>
<dbReference type="CDD" id="cd08414">
    <property type="entry name" value="PBP2_LTTR_aromatics_like"/>
    <property type="match status" value="1"/>
</dbReference>
<keyword evidence="7" id="KW-1185">Reference proteome</keyword>
<evidence type="ECO:0000256" key="4">
    <source>
        <dbReference type="ARBA" id="ARBA00023163"/>
    </source>
</evidence>
<feature type="domain" description="HTH lysR-type" evidence="5">
    <location>
        <begin position="1"/>
        <end position="58"/>
    </location>
</feature>
<evidence type="ECO:0000313" key="7">
    <source>
        <dbReference type="Proteomes" id="UP001344658"/>
    </source>
</evidence>
<protein>
    <submittedName>
        <fullName evidence="6">LysR family transcriptional regulator</fullName>
    </submittedName>
</protein>
<dbReference type="PROSITE" id="PS50931">
    <property type="entry name" value="HTH_LYSR"/>
    <property type="match status" value="1"/>
</dbReference>
<dbReference type="Pfam" id="PF00126">
    <property type="entry name" value="HTH_1"/>
    <property type="match status" value="1"/>
</dbReference>
<keyword evidence="2" id="KW-0805">Transcription regulation</keyword>
<evidence type="ECO:0000259" key="5">
    <source>
        <dbReference type="PROSITE" id="PS50931"/>
    </source>
</evidence>
<proteinExistence type="inferred from homology"/>